<dbReference type="EMBL" id="AGUE01000010">
    <property type="protein sequence ID" value="EHL03331.1"/>
    <property type="molecule type" value="Genomic_DNA"/>
</dbReference>
<gene>
    <name evidence="1" type="ORF">M7I_0548</name>
</gene>
<dbReference type="HOGENOM" id="CLU_3299493_0_0_1"/>
<proteinExistence type="predicted"/>
<accession>H0EDU1</accession>
<sequence length="40" mass="4475">MLGPPPLDLLERGTRTAEFFDKEDFKTLARGKVGSCMYLA</sequence>
<organism evidence="1 2">
    <name type="scientific">Glarea lozoyensis (strain ATCC 74030 / MF5533)</name>
    <dbReference type="NCBI Taxonomy" id="1104152"/>
    <lineage>
        <taxon>Eukaryota</taxon>
        <taxon>Fungi</taxon>
        <taxon>Dikarya</taxon>
        <taxon>Ascomycota</taxon>
        <taxon>Pezizomycotina</taxon>
        <taxon>Leotiomycetes</taxon>
        <taxon>Helotiales</taxon>
        <taxon>Helotiaceae</taxon>
        <taxon>Glarea</taxon>
    </lineage>
</organism>
<dbReference type="InParanoid" id="H0EDU1"/>
<comment type="caution">
    <text evidence="1">The sequence shown here is derived from an EMBL/GenBank/DDBJ whole genome shotgun (WGS) entry which is preliminary data.</text>
</comment>
<dbReference type="AlphaFoldDB" id="H0EDU1"/>
<keyword evidence="2" id="KW-1185">Reference proteome</keyword>
<evidence type="ECO:0000313" key="1">
    <source>
        <dbReference type="EMBL" id="EHL03331.1"/>
    </source>
</evidence>
<name>H0EDU1_GLAL7</name>
<evidence type="ECO:0000313" key="2">
    <source>
        <dbReference type="Proteomes" id="UP000005446"/>
    </source>
</evidence>
<reference evidence="1 2" key="1">
    <citation type="journal article" date="2012" name="Eukaryot. Cell">
        <title>Genome sequence of the fungus Glarea lozoyensis: the first genome sequence of a species from the Helotiaceae family.</title>
        <authorList>
            <person name="Youssar L."/>
            <person name="Gruening B.A."/>
            <person name="Erxleben A."/>
            <person name="Guenther S."/>
            <person name="Huettel W."/>
        </authorList>
    </citation>
    <scope>NUCLEOTIDE SEQUENCE [LARGE SCALE GENOMIC DNA]</scope>
    <source>
        <strain evidence="2">ATCC 74030 / MF5533</strain>
    </source>
</reference>
<dbReference type="Proteomes" id="UP000005446">
    <property type="component" value="Unassembled WGS sequence"/>
</dbReference>
<protein>
    <submittedName>
        <fullName evidence="1">Uncharacterized protein</fullName>
    </submittedName>
</protein>